<accession>A0A383UIZ2</accession>
<feature type="region of interest" description="Disordered" evidence="3">
    <location>
        <begin position="569"/>
        <end position="588"/>
    </location>
</feature>
<dbReference type="GO" id="GO:0006298">
    <property type="term" value="P:mismatch repair"/>
    <property type="evidence" value="ECO:0007669"/>
    <property type="project" value="InterPro"/>
</dbReference>
<dbReference type="AlphaFoldDB" id="A0A383UIZ2"/>
<feature type="compositionally biased region" description="Polar residues" evidence="3">
    <location>
        <begin position="531"/>
        <end position="559"/>
    </location>
</feature>
<dbReference type="EMBL" id="UNSH01000008">
    <property type="protein sequence ID" value="SZF00263.1"/>
    <property type="molecule type" value="Genomic_DNA"/>
</dbReference>
<reference evidence="5 6" key="1">
    <citation type="submission" date="2017-11" db="EMBL/GenBank/DDBJ databases">
        <authorList>
            <person name="Kracher B."/>
        </authorList>
    </citation>
    <scope>NUCLEOTIDE SEQUENCE [LARGE SCALE GENOMIC DNA]</scope>
    <source>
        <strain evidence="5 6">RACE1</strain>
    </source>
</reference>
<evidence type="ECO:0000256" key="3">
    <source>
        <dbReference type="SAM" id="MobiDB-lite"/>
    </source>
</evidence>
<keyword evidence="2" id="KW-0227">DNA damage</keyword>
<feature type="compositionally biased region" description="Polar residues" evidence="3">
    <location>
        <begin position="367"/>
        <end position="379"/>
    </location>
</feature>
<evidence type="ECO:0000313" key="5">
    <source>
        <dbReference type="EMBL" id="SZF00263.1"/>
    </source>
</evidence>
<dbReference type="InterPro" id="IPR020568">
    <property type="entry name" value="Ribosomal_Su5_D2-typ_SF"/>
</dbReference>
<evidence type="ECO:0000259" key="4">
    <source>
        <dbReference type="SMART" id="SM01340"/>
    </source>
</evidence>
<dbReference type="FunFam" id="3.30.565.10:FF:000017">
    <property type="entry name" value="PMS1 homolog 1, mismatch repair system component"/>
    <property type="match status" value="1"/>
</dbReference>
<comment type="similarity">
    <text evidence="1">Belongs to the DNA mismatch repair MutL/HexB family.</text>
</comment>
<dbReference type="InterPro" id="IPR014721">
    <property type="entry name" value="Ribsml_uS5_D2-typ_fold_subgr"/>
</dbReference>
<feature type="domain" description="DNA mismatch repair protein S5" evidence="4">
    <location>
        <begin position="216"/>
        <end position="365"/>
    </location>
</feature>
<dbReference type="InterPro" id="IPR036890">
    <property type="entry name" value="HATPase_C_sf"/>
</dbReference>
<sequence>MSIAPLPESTVRLLGSTQVLTTPTSLVKELIDNAIDANATSIDIIISPNTLDKIELRDNGHGIQREDFDSLGKRGHTSKLRSFEDLKSIGGTSLGFRGEALFSAIQLGKVTITSKCEGEQIATMAKFKVMGGIESKVTTSHPIGTTVSIADFLSSMPVRKQTSIKDAVKTIANIKELLRAYSLARVHIRFCLKILKGGKGNWSFSPRPNDGIKEAVSQIIGREVASQCMKKSLLFLDTEDLSLEESNVVDNVPLDENRFFLDMFLPKQDADFSKISYGQYLSVDGRPVSHEKGTMKKIVAIFKRHIRNCLPENSLKSSQLFLRLDIKCPRESYDPNVEPAKNDVIFTHESVLLGNIEKAFQNIYDGSKSSPNLPQNTDPSNRDRSKLLLSRNVSKVPLDSYADPVESSALQDTPTVTSRPSKAGEIPDIALSSPKRDVLRKQVERKISRASSIETPSPRAPSRTLISAEILEQLNQSPSENHLNPWLIAKMISPIQTKDSGRNLSLSKKLAPKPLPTLQHSSSPIIEDSDLSQTGKLRSGRKSPTLSRCNSPSFTSSAELIQQQGPKDLPIPLSLARHSKSNDSNEDLMPTEECTTIHRHGFVSAKDVISQPLQNSDPTTYTNQKVRANKLPRTPPKLDTTPTNKKMRQATLNSAVLSSRGSPGSGSDIMVNNNNDLRLSFAIDCENRNEKATTRPGENIGIVQQVEKPGHDYDLRKQIARTHPKIAEADEPSLSQDTDAHITAHPTPETSLPESDPRGYFIRQLGHFGPRIDSTKGPKISRPKSSRLPLERIPIGQELHQCMVKVATSPRNLQEIYNQFEAVDEYIQKGSRACVTATENDDLSRISTKLKHELTRRAYSMLETFPHRPLEVASRALCDDSREG</sequence>
<name>A0A383UIZ2_BLUHO</name>
<feature type="compositionally biased region" description="Polar residues" evidence="3">
    <location>
        <begin position="408"/>
        <end position="420"/>
    </location>
</feature>
<dbReference type="Gene3D" id="3.30.565.10">
    <property type="entry name" value="Histidine kinase-like ATPase, C-terminal domain"/>
    <property type="match status" value="1"/>
</dbReference>
<feature type="region of interest" description="Disordered" evidence="3">
    <location>
        <begin position="365"/>
        <end position="384"/>
    </location>
</feature>
<dbReference type="GO" id="GO:0030983">
    <property type="term" value="F:mismatched DNA binding"/>
    <property type="evidence" value="ECO:0007669"/>
    <property type="project" value="InterPro"/>
</dbReference>
<dbReference type="Proteomes" id="UP000275772">
    <property type="component" value="Unassembled WGS sequence"/>
</dbReference>
<dbReference type="InterPro" id="IPR014762">
    <property type="entry name" value="DNA_mismatch_repair_CS"/>
</dbReference>
<evidence type="ECO:0000256" key="2">
    <source>
        <dbReference type="ARBA" id="ARBA00022763"/>
    </source>
</evidence>
<dbReference type="InterPro" id="IPR038973">
    <property type="entry name" value="MutL/Mlh/Pms-like"/>
</dbReference>
<dbReference type="SUPFAM" id="SSF55874">
    <property type="entry name" value="ATPase domain of HSP90 chaperone/DNA topoisomerase II/histidine kinase"/>
    <property type="match status" value="1"/>
</dbReference>
<dbReference type="VEuPathDB" id="FungiDB:BLGHR1_10995"/>
<dbReference type="Pfam" id="PF13589">
    <property type="entry name" value="HATPase_c_3"/>
    <property type="match status" value="1"/>
</dbReference>
<protein>
    <recommendedName>
        <fullName evidence="4">DNA mismatch repair protein S5 domain-containing protein</fullName>
    </recommendedName>
</protein>
<proteinExistence type="inferred from homology"/>
<dbReference type="Pfam" id="PF01119">
    <property type="entry name" value="DNA_mis_repair"/>
    <property type="match status" value="1"/>
</dbReference>
<dbReference type="SUPFAM" id="SSF54211">
    <property type="entry name" value="Ribosomal protein S5 domain 2-like"/>
    <property type="match status" value="1"/>
</dbReference>
<dbReference type="GO" id="GO:0061982">
    <property type="term" value="P:meiosis I cell cycle process"/>
    <property type="evidence" value="ECO:0007669"/>
    <property type="project" value="UniProtKB-ARBA"/>
</dbReference>
<dbReference type="InterPro" id="IPR002099">
    <property type="entry name" value="MutL/Mlh/PMS"/>
</dbReference>
<feature type="region of interest" description="Disordered" evidence="3">
    <location>
        <begin position="506"/>
        <end position="559"/>
    </location>
</feature>
<evidence type="ECO:0000256" key="1">
    <source>
        <dbReference type="ARBA" id="ARBA00006082"/>
    </source>
</evidence>
<dbReference type="NCBIfam" id="TIGR00585">
    <property type="entry name" value="mutl"/>
    <property type="match status" value="1"/>
</dbReference>
<evidence type="ECO:0000313" key="6">
    <source>
        <dbReference type="Proteomes" id="UP000275772"/>
    </source>
</evidence>
<dbReference type="GO" id="GO:0005524">
    <property type="term" value="F:ATP binding"/>
    <property type="evidence" value="ECO:0007669"/>
    <property type="project" value="InterPro"/>
</dbReference>
<dbReference type="PANTHER" id="PTHR10073">
    <property type="entry name" value="DNA MISMATCH REPAIR PROTEIN MLH, PMS, MUTL"/>
    <property type="match status" value="1"/>
</dbReference>
<gene>
    <name evidence="5" type="ORF">BLGHR1_10995</name>
</gene>
<dbReference type="GO" id="GO:0032389">
    <property type="term" value="C:MutLalpha complex"/>
    <property type="evidence" value="ECO:0007669"/>
    <property type="project" value="TreeGrafter"/>
</dbReference>
<organism evidence="5 6">
    <name type="scientific">Blumeria hordei</name>
    <name type="common">Barley powdery mildew</name>
    <name type="synonym">Blumeria graminis f. sp. hordei</name>
    <dbReference type="NCBI Taxonomy" id="2867405"/>
    <lineage>
        <taxon>Eukaryota</taxon>
        <taxon>Fungi</taxon>
        <taxon>Dikarya</taxon>
        <taxon>Ascomycota</taxon>
        <taxon>Pezizomycotina</taxon>
        <taxon>Leotiomycetes</taxon>
        <taxon>Erysiphales</taxon>
        <taxon>Erysiphaceae</taxon>
        <taxon>Blumeria</taxon>
    </lineage>
</organism>
<dbReference type="GO" id="GO:0140664">
    <property type="term" value="F:ATP-dependent DNA damage sensor activity"/>
    <property type="evidence" value="ECO:0007669"/>
    <property type="project" value="InterPro"/>
</dbReference>
<dbReference type="PANTHER" id="PTHR10073:SF41">
    <property type="entry name" value="MISMATCH REPAIR PROTEIN, PUTATIVE (AFU_ORTHOLOGUE AFUA_8G05820)-RELATED"/>
    <property type="match status" value="1"/>
</dbReference>
<feature type="region of interest" description="Disordered" evidence="3">
    <location>
        <begin position="727"/>
        <end position="756"/>
    </location>
</feature>
<dbReference type="InterPro" id="IPR013507">
    <property type="entry name" value="DNA_mismatch_S5_2-like"/>
</dbReference>
<feature type="region of interest" description="Disordered" evidence="3">
    <location>
        <begin position="404"/>
        <end position="428"/>
    </location>
</feature>
<dbReference type="SMART" id="SM01340">
    <property type="entry name" value="DNA_mis_repair"/>
    <property type="match status" value="1"/>
</dbReference>
<dbReference type="Gene3D" id="3.30.230.10">
    <property type="match status" value="1"/>
</dbReference>
<dbReference type="GO" id="GO:0016887">
    <property type="term" value="F:ATP hydrolysis activity"/>
    <property type="evidence" value="ECO:0007669"/>
    <property type="project" value="InterPro"/>
</dbReference>
<dbReference type="PROSITE" id="PS00058">
    <property type="entry name" value="DNA_MISMATCH_REPAIR_1"/>
    <property type="match status" value="1"/>
</dbReference>